<gene>
    <name evidence="1" type="ORF">C1SCF055_LOCUS13744</name>
</gene>
<organism evidence="1">
    <name type="scientific">Cladocopium goreaui</name>
    <dbReference type="NCBI Taxonomy" id="2562237"/>
    <lineage>
        <taxon>Eukaryota</taxon>
        <taxon>Sar</taxon>
        <taxon>Alveolata</taxon>
        <taxon>Dinophyceae</taxon>
        <taxon>Suessiales</taxon>
        <taxon>Symbiodiniaceae</taxon>
        <taxon>Cladocopium</taxon>
    </lineage>
</organism>
<proteinExistence type="predicted"/>
<dbReference type="EMBL" id="CAMXCT020001078">
    <property type="protein sequence ID" value="CAL1139762.1"/>
    <property type="molecule type" value="Genomic_DNA"/>
</dbReference>
<evidence type="ECO:0000313" key="2">
    <source>
        <dbReference type="EMBL" id="CAL4773699.1"/>
    </source>
</evidence>
<comment type="caution">
    <text evidence="1">The sequence shown here is derived from an EMBL/GenBank/DDBJ whole genome shotgun (WGS) entry which is preliminary data.</text>
</comment>
<sequence>MEANETGSTPHFLLLTSRIVFRPIASFQKWISAIAADMVHECTMGMPSRQPGLQHVQIVAMGCAASVHSPTKPPAVQHYNFVGPDFHSPAHLEVADRSDLRPSLQGSIQSLPSTSSSYGRKVNVMCNSRVIAYNAEEWEERFGDFLKNLEQMESPGEVGQ</sequence>
<name>A0A9P1C6I1_9DINO</name>
<evidence type="ECO:0000313" key="3">
    <source>
        <dbReference type="Proteomes" id="UP001152797"/>
    </source>
</evidence>
<dbReference type="EMBL" id="CAMXCT030001078">
    <property type="protein sequence ID" value="CAL4773699.1"/>
    <property type="molecule type" value="Genomic_DNA"/>
</dbReference>
<reference evidence="1" key="1">
    <citation type="submission" date="2022-10" db="EMBL/GenBank/DDBJ databases">
        <authorList>
            <person name="Chen Y."/>
            <person name="Dougan E. K."/>
            <person name="Chan C."/>
            <person name="Rhodes N."/>
            <person name="Thang M."/>
        </authorList>
    </citation>
    <scope>NUCLEOTIDE SEQUENCE</scope>
</reference>
<accession>A0A9P1C6I1</accession>
<reference evidence="2 3" key="2">
    <citation type="submission" date="2024-05" db="EMBL/GenBank/DDBJ databases">
        <authorList>
            <person name="Chen Y."/>
            <person name="Shah S."/>
            <person name="Dougan E. K."/>
            <person name="Thang M."/>
            <person name="Chan C."/>
        </authorList>
    </citation>
    <scope>NUCLEOTIDE SEQUENCE [LARGE SCALE GENOMIC DNA]</scope>
</reference>
<dbReference type="EMBL" id="CAMXCT010001078">
    <property type="protein sequence ID" value="CAI3986387.1"/>
    <property type="molecule type" value="Genomic_DNA"/>
</dbReference>
<protein>
    <submittedName>
        <fullName evidence="1">Uncharacterized protein</fullName>
    </submittedName>
</protein>
<dbReference type="AlphaFoldDB" id="A0A9P1C6I1"/>
<keyword evidence="3" id="KW-1185">Reference proteome</keyword>
<dbReference type="Proteomes" id="UP001152797">
    <property type="component" value="Unassembled WGS sequence"/>
</dbReference>
<evidence type="ECO:0000313" key="1">
    <source>
        <dbReference type="EMBL" id="CAI3986387.1"/>
    </source>
</evidence>